<sequence>MDAVVEETGLDRALVESLANEEVPAELTLAQAAAVQALADGVADADTVREMACEHLLLGMTTGVLDIDAVTAELPLNLEATEVQQKIERRAPMTFREFVHIQHVIATHQP</sequence>
<dbReference type="Pfam" id="PF19104">
    <property type="entry name" value="DUF5791"/>
    <property type="match status" value="1"/>
</dbReference>
<accession>A0A1G9T978</accession>
<dbReference type="OrthoDB" id="306692at2157"/>
<dbReference type="EMBL" id="FNIA01000002">
    <property type="protein sequence ID" value="SDM44319.1"/>
    <property type="molecule type" value="Genomic_DNA"/>
</dbReference>
<dbReference type="STRING" id="996166.SAMN05192554_102219"/>
<evidence type="ECO:0000313" key="2">
    <source>
        <dbReference type="Proteomes" id="UP000199370"/>
    </source>
</evidence>
<name>A0A1G9T978_9EURY</name>
<organism evidence="1 2">
    <name type="scientific">Haloarchaeobius iranensis</name>
    <dbReference type="NCBI Taxonomy" id="996166"/>
    <lineage>
        <taxon>Archaea</taxon>
        <taxon>Methanobacteriati</taxon>
        <taxon>Methanobacteriota</taxon>
        <taxon>Stenosarchaea group</taxon>
        <taxon>Halobacteria</taxon>
        <taxon>Halobacteriales</taxon>
        <taxon>Halorubellaceae</taxon>
        <taxon>Haloarchaeobius</taxon>
    </lineage>
</organism>
<dbReference type="AlphaFoldDB" id="A0A1G9T978"/>
<reference evidence="1 2" key="1">
    <citation type="submission" date="2016-10" db="EMBL/GenBank/DDBJ databases">
        <authorList>
            <person name="de Groot N.N."/>
        </authorList>
    </citation>
    <scope>NUCLEOTIDE SEQUENCE [LARGE SCALE GENOMIC DNA]</scope>
    <source>
        <strain evidence="2">EB21,IBRC-M 10013,KCTC 4048</strain>
    </source>
</reference>
<dbReference type="Proteomes" id="UP000199370">
    <property type="component" value="Unassembled WGS sequence"/>
</dbReference>
<evidence type="ECO:0000313" key="1">
    <source>
        <dbReference type="EMBL" id="SDM44319.1"/>
    </source>
</evidence>
<proteinExistence type="predicted"/>
<gene>
    <name evidence="1" type="ORF">SAMN05192554_102219</name>
</gene>
<dbReference type="InterPro" id="IPR043809">
    <property type="entry name" value="DUF5791"/>
</dbReference>
<dbReference type="RefSeq" id="WP_217639082.1">
    <property type="nucleotide sequence ID" value="NZ_FNIA01000002.1"/>
</dbReference>
<keyword evidence="2" id="KW-1185">Reference proteome</keyword>
<protein>
    <submittedName>
        <fullName evidence="1">Uncharacterized protein</fullName>
    </submittedName>
</protein>